<sequence>MVRSVKSHHKFDDLTLKLDGKSTDQKTNAVRSKHSETEQRRRSKINESQGYIHHFPPDSAPDSLMDNCISLEDDTSPSVGNNPTVGEGSVSARGKRPMGRKSAKELFRRNQVIETEVQKMSTQLDTFNHHLAEKEKKKEERKEKRIQALQQMKELEMQKHEFEMRKEEHQIMTTDISHLDPQMKAYYTMRKNEIFAKWSSNVSSPNFYYPLPPDE</sequence>
<dbReference type="GO" id="GO:0046983">
    <property type="term" value="F:protein dimerization activity"/>
    <property type="evidence" value="ECO:0007669"/>
    <property type="project" value="InterPro"/>
</dbReference>
<evidence type="ECO:0000256" key="2">
    <source>
        <dbReference type="SAM" id="MobiDB-lite"/>
    </source>
</evidence>
<feature type="domain" description="No apical meristem-associated C-terminal" evidence="3">
    <location>
        <begin position="52"/>
        <end position="194"/>
    </location>
</feature>
<dbReference type="PANTHER" id="PTHR46412">
    <property type="entry name" value="BES1-INTERACTING MYC-LIKE PROTEIN"/>
    <property type="match status" value="1"/>
</dbReference>
<dbReference type="Proteomes" id="UP000306102">
    <property type="component" value="Unassembled WGS sequence"/>
</dbReference>
<evidence type="ECO:0000313" key="5">
    <source>
        <dbReference type="Proteomes" id="UP000306102"/>
    </source>
</evidence>
<gene>
    <name evidence="4" type="ORF">TEA_000491</name>
</gene>
<dbReference type="PANTHER" id="PTHR46412:SF9">
    <property type="entry name" value="TRANSCRIPTION FACTOR BIM3"/>
    <property type="match status" value="1"/>
</dbReference>
<feature type="region of interest" description="Disordered" evidence="2">
    <location>
        <begin position="1"/>
        <end position="103"/>
    </location>
</feature>
<protein>
    <recommendedName>
        <fullName evidence="3">No apical meristem-associated C-terminal domain-containing protein</fullName>
    </recommendedName>
</protein>
<keyword evidence="1" id="KW-0175">Coiled coil</keyword>
<dbReference type="InterPro" id="IPR029466">
    <property type="entry name" value="NAM-associated_C"/>
</dbReference>
<dbReference type="InterPro" id="IPR044295">
    <property type="entry name" value="BIM1/2/3"/>
</dbReference>
<dbReference type="EMBL" id="SDRB02000966">
    <property type="protein sequence ID" value="THG22097.1"/>
    <property type="molecule type" value="Genomic_DNA"/>
</dbReference>
<dbReference type="STRING" id="542762.A0A4V3WQY2"/>
<proteinExistence type="predicted"/>
<dbReference type="Pfam" id="PF14303">
    <property type="entry name" value="NAM-associated"/>
    <property type="match status" value="1"/>
</dbReference>
<feature type="compositionally biased region" description="Basic and acidic residues" evidence="2">
    <location>
        <begin position="10"/>
        <end position="24"/>
    </location>
</feature>
<organism evidence="4 5">
    <name type="scientific">Camellia sinensis var. sinensis</name>
    <name type="common">China tea</name>
    <dbReference type="NCBI Taxonomy" id="542762"/>
    <lineage>
        <taxon>Eukaryota</taxon>
        <taxon>Viridiplantae</taxon>
        <taxon>Streptophyta</taxon>
        <taxon>Embryophyta</taxon>
        <taxon>Tracheophyta</taxon>
        <taxon>Spermatophyta</taxon>
        <taxon>Magnoliopsida</taxon>
        <taxon>eudicotyledons</taxon>
        <taxon>Gunneridae</taxon>
        <taxon>Pentapetalae</taxon>
        <taxon>asterids</taxon>
        <taxon>Ericales</taxon>
        <taxon>Theaceae</taxon>
        <taxon>Camellia</taxon>
    </lineage>
</organism>
<reference evidence="4 5" key="1">
    <citation type="journal article" date="2018" name="Proc. Natl. Acad. Sci. U.S.A.">
        <title>Draft genome sequence of Camellia sinensis var. sinensis provides insights into the evolution of the tea genome and tea quality.</title>
        <authorList>
            <person name="Wei C."/>
            <person name="Yang H."/>
            <person name="Wang S."/>
            <person name="Zhao J."/>
            <person name="Liu C."/>
            <person name="Gao L."/>
            <person name="Xia E."/>
            <person name="Lu Y."/>
            <person name="Tai Y."/>
            <person name="She G."/>
            <person name="Sun J."/>
            <person name="Cao H."/>
            <person name="Tong W."/>
            <person name="Gao Q."/>
            <person name="Li Y."/>
            <person name="Deng W."/>
            <person name="Jiang X."/>
            <person name="Wang W."/>
            <person name="Chen Q."/>
            <person name="Zhang S."/>
            <person name="Li H."/>
            <person name="Wu J."/>
            <person name="Wang P."/>
            <person name="Li P."/>
            <person name="Shi C."/>
            <person name="Zheng F."/>
            <person name="Jian J."/>
            <person name="Huang B."/>
            <person name="Shan D."/>
            <person name="Shi M."/>
            <person name="Fang C."/>
            <person name="Yue Y."/>
            <person name="Li F."/>
            <person name="Li D."/>
            <person name="Wei S."/>
            <person name="Han B."/>
            <person name="Jiang C."/>
            <person name="Yin Y."/>
            <person name="Xia T."/>
            <person name="Zhang Z."/>
            <person name="Bennetzen J.L."/>
            <person name="Zhao S."/>
            <person name="Wan X."/>
        </authorList>
    </citation>
    <scope>NUCLEOTIDE SEQUENCE [LARGE SCALE GENOMIC DNA]</scope>
    <source>
        <strain evidence="5">cv. Shuchazao</strain>
        <tissue evidence="4">Leaf</tissue>
    </source>
</reference>
<evidence type="ECO:0000313" key="4">
    <source>
        <dbReference type="EMBL" id="THG22097.1"/>
    </source>
</evidence>
<dbReference type="GO" id="GO:0003700">
    <property type="term" value="F:DNA-binding transcription factor activity"/>
    <property type="evidence" value="ECO:0007669"/>
    <property type="project" value="InterPro"/>
</dbReference>
<evidence type="ECO:0000259" key="3">
    <source>
        <dbReference type="Pfam" id="PF14303"/>
    </source>
</evidence>
<evidence type="ECO:0000256" key="1">
    <source>
        <dbReference type="SAM" id="Coils"/>
    </source>
</evidence>
<accession>A0A4V3WQY2</accession>
<dbReference type="GO" id="GO:0006351">
    <property type="term" value="P:DNA-templated transcription"/>
    <property type="evidence" value="ECO:0007669"/>
    <property type="project" value="InterPro"/>
</dbReference>
<dbReference type="AlphaFoldDB" id="A0A4V3WQY2"/>
<feature type="coiled-coil region" evidence="1">
    <location>
        <begin position="131"/>
        <end position="172"/>
    </location>
</feature>
<comment type="caution">
    <text evidence="4">The sequence shown here is derived from an EMBL/GenBank/DDBJ whole genome shotgun (WGS) entry which is preliminary data.</text>
</comment>
<keyword evidence="5" id="KW-1185">Reference proteome</keyword>
<name>A0A4V3WQY2_CAMSN</name>